<feature type="compositionally biased region" description="Basic residues" evidence="1">
    <location>
        <begin position="1"/>
        <end position="11"/>
    </location>
</feature>
<proteinExistence type="predicted"/>
<sequence length="68" mass="7481">MPRSARSRCSRRVAANSSARASWARRPATRYAIETKYAQRGKTVEITGLSDPSARLHDRLSGELVGGH</sequence>
<accession>A0ABP4JHC9</accession>
<dbReference type="EMBL" id="BAAAIZ010000019">
    <property type="protein sequence ID" value="GAA1419511.1"/>
    <property type="molecule type" value="Genomic_DNA"/>
</dbReference>
<organism evidence="2 3">
    <name type="scientific">Streptomyces thermospinosisporus</name>
    <dbReference type="NCBI Taxonomy" id="161482"/>
    <lineage>
        <taxon>Bacteria</taxon>
        <taxon>Bacillati</taxon>
        <taxon>Actinomycetota</taxon>
        <taxon>Actinomycetes</taxon>
        <taxon>Kitasatosporales</taxon>
        <taxon>Streptomycetaceae</taxon>
        <taxon>Streptomyces</taxon>
    </lineage>
</organism>
<evidence type="ECO:0000313" key="3">
    <source>
        <dbReference type="Proteomes" id="UP001500973"/>
    </source>
</evidence>
<feature type="compositionally biased region" description="Low complexity" evidence="1">
    <location>
        <begin position="12"/>
        <end position="25"/>
    </location>
</feature>
<name>A0ABP4JHC9_9ACTN</name>
<evidence type="ECO:0000313" key="2">
    <source>
        <dbReference type="EMBL" id="GAA1419511.1"/>
    </source>
</evidence>
<feature type="region of interest" description="Disordered" evidence="1">
    <location>
        <begin position="1"/>
        <end position="25"/>
    </location>
</feature>
<dbReference type="RefSeq" id="WP_344011314.1">
    <property type="nucleotide sequence ID" value="NZ_BAAAIZ010000019.1"/>
</dbReference>
<comment type="caution">
    <text evidence="2">The sequence shown here is derived from an EMBL/GenBank/DDBJ whole genome shotgun (WGS) entry which is preliminary data.</text>
</comment>
<gene>
    <name evidence="2" type="ORF">GCM10009601_16430</name>
</gene>
<protein>
    <submittedName>
        <fullName evidence="2">Uncharacterized protein</fullName>
    </submittedName>
</protein>
<dbReference type="Proteomes" id="UP001500973">
    <property type="component" value="Unassembled WGS sequence"/>
</dbReference>
<keyword evidence="3" id="KW-1185">Reference proteome</keyword>
<reference evidence="3" key="1">
    <citation type="journal article" date="2019" name="Int. J. Syst. Evol. Microbiol.">
        <title>The Global Catalogue of Microorganisms (GCM) 10K type strain sequencing project: providing services to taxonomists for standard genome sequencing and annotation.</title>
        <authorList>
            <consortium name="The Broad Institute Genomics Platform"/>
            <consortium name="The Broad Institute Genome Sequencing Center for Infectious Disease"/>
            <person name="Wu L."/>
            <person name="Ma J."/>
        </authorList>
    </citation>
    <scope>NUCLEOTIDE SEQUENCE [LARGE SCALE GENOMIC DNA]</scope>
    <source>
        <strain evidence="3">JCM 11756</strain>
    </source>
</reference>
<evidence type="ECO:0000256" key="1">
    <source>
        <dbReference type="SAM" id="MobiDB-lite"/>
    </source>
</evidence>